<evidence type="ECO:0000256" key="1">
    <source>
        <dbReference type="SAM" id="Coils"/>
    </source>
</evidence>
<comment type="caution">
    <text evidence="3">The sequence shown here is derived from an EMBL/GenBank/DDBJ whole genome shotgun (WGS) entry which is preliminary data.</text>
</comment>
<gene>
    <name evidence="3" type="ORF">A2588_00200</name>
</gene>
<reference evidence="3 4" key="1">
    <citation type="journal article" date="2016" name="Nat. Commun.">
        <title>Thousands of microbial genomes shed light on interconnected biogeochemical processes in an aquifer system.</title>
        <authorList>
            <person name="Anantharaman K."/>
            <person name="Brown C.T."/>
            <person name="Hug L.A."/>
            <person name="Sharon I."/>
            <person name="Castelle C.J."/>
            <person name="Probst A.J."/>
            <person name="Thomas B.C."/>
            <person name="Singh A."/>
            <person name="Wilkins M.J."/>
            <person name="Karaoz U."/>
            <person name="Brodie E.L."/>
            <person name="Williams K.H."/>
            <person name="Hubbard S.S."/>
            <person name="Banfield J.F."/>
        </authorList>
    </citation>
    <scope>NUCLEOTIDE SEQUENCE [LARGE SCALE GENOMIC DNA]</scope>
</reference>
<dbReference type="Proteomes" id="UP000176772">
    <property type="component" value="Unassembled WGS sequence"/>
</dbReference>
<dbReference type="EMBL" id="MHTF01000015">
    <property type="protein sequence ID" value="OHA57264.1"/>
    <property type="molecule type" value="Genomic_DNA"/>
</dbReference>
<feature type="coiled-coil region" evidence="1">
    <location>
        <begin position="576"/>
        <end position="603"/>
    </location>
</feature>
<evidence type="ECO:0000313" key="4">
    <source>
        <dbReference type="Proteomes" id="UP000176772"/>
    </source>
</evidence>
<proteinExistence type="predicted"/>
<evidence type="ECO:0000313" key="3">
    <source>
        <dbReference type="EMBL" id="OHA57264.1"/>
    </source>
</evidence>
<organism evidence="3 4">
    <name type="scientific">Candidatus Veblenbacteria bacterium RIFOXYD1_FULL_43_11</name>
    <dbReference type="NCBI Taxonomy" id="1802429"/>
    <lineage>
        <taxon>Bacteria</taxon>
        <taxon>Candidatus Vebleniibacteriota</taxon>
    </lineage>
</organism>
<name>A0A1G2Q9P9_9BACT</name>
<feature type="region of interest" description="Disordered" evidence="2">
    <location>
        <begin position="1"/>
        <end position="40"/>
    </location>
</feature>
<evidence type="ECO:0000256" key="2">
    <source>
        <dbReference type="SAM" id="MobiDB-lite"/>
    </source>
</evidence>
<accession>A0A1G2Q9P9</accession>
<protein>
    <submittedName>
        <fullName evidence="3">Uncharacterized protein</fullName>
    </submittedName>
</protein>
<feature type="coiled-coil region" evidence="1">
    <location>
        <begin position="261"/>
        <end position="291"/>
    </location>
</feature>
<sequence length="1426" mass="161780">MTNHELPQEDDEQKDKTPTPEGEELAVPTASEVVTEKPEVKEEASIPLMITRKMKEDLYSKGYSDEQIDKLTPQQAHEILNISAEVQAEKVVEQKVEAKEPVETGESQEKFENPEYDIVKKSYDPLYKLMEELNVKNVSFTYLTVESVKPTENPEFDGQVPPSLKSFNNYHDLIKFRNSLTEEQKKEFDSKEWGVDKEHLWSGISVRATKDFWGRLNNPEDELYKDRTRIIQVVESVEKASLPDEYQKAIEENNVHISKEKMELIDKVKELRQLIIELTELKNKVKNDELQKSYKRIVDSYYKGDLKWVAESLDASKIESTKNKLIELKEIILDVISKQELQDIEPAKKTEKISELAIEFKVGEAIWHSPTGDVPVEILVDRGIGKDGKHYVGVKGGRYFEAKGYENGIPLNEIVYADKPGISERFKNIWEKTKNIAKDPETRRQIATAVSRGAAHALGYKIIQESLSLGISAIKAKSRGEENAWQKTLEKSSTDLGRYLYGKRDTEGRRAQLQQTIEEAFKEHSAIDFKEHGKKKEDIKEGAGELMQKFKDIDELIKGATYLNDIERQTYRRRLAKTLWENRNQYKENHKQLQEQVAKETEDYIHNKSLKYAVARDALNFGLTASGAVFIRLAGMVGLSAAGRGTQAYREFMNSEPETKMTEEEIGEGKATRKKFRMGAGFIAKDMTWNVAKETVNALLFRGRNERLLVKYEYDKTGDYAYDDEGFAKGKKYYGRKFDKKRNKADFVAALGTVGTVVGMASLVGGDNVEKGIADFTEKFKNNWSERGVGMFPDNFLKNGLQLGYNLTHPGEALERMRQAVLGGEQEQIIVSKDAGEKSAVYEEFWKKKEAATEFKIPFRPNVADTLETPLPPDTLSHYQAEISQGKLTEEAIKLYGLSHPINVANPPSAEEIAEFSELTTVDKGGSYWSTLMKQYQTDPKNFGYEGDMTDKKEILNYGKQLVANYAFRESLVIKNADGSLTDVRIKDPNARIVWRYDKDKGLTKLEYSGKAGAEFETYKHISSAEVKTGIGTETKSVDEIKVVPMDEIPSPRPIVSKILEAPTTIETGVEGSKNIETAQYYHEVNLLENFRDAKSFDHNLRVYTGDLPEVGAQPDGLIDHLQFKDDDDDLLVELELAPVSHKSLEQSLPEIYQRTQALDRNLSDLQALVPKSGKTMNLVEQVSLGKLVVPNNSWLEDGALKDSDYSEKLVKLDNIFSSHKEYLADKDFAVHVAKNIDDIESDLASKLYSQGHNITEKLGFKNVDYEALQRYIEDNKPMEFVRGDKGLEYQYLDDAGRPYHSVLTGKKIVLPVAEGQNFDEPTINRYRLATDSRLNSEIIELNNLKDKVEDADITRQILALKCKEVTDTEISELFSADERGKSAIVFNYLVEHVGQGNEQKLDSFGDKTLGEVLSEIAQKRVEPVE</sequence>
<keyword evidence="1" id="KW-0175">Coiled coil</keyword>